<dbReference type="EMBL" id="DVGZ01000045">
    <property type="protein sequence ID" value="HIR46945.1"/>
    <property type="molecule type" value="Genomic_DNA"/>
</dbReference>
<evidence type="ECO:0000259" key="1">
    <source>
        <dbReference type="Pfam" id="PF13472"/>
    </source>
</evidence>
<dbReference type="InterPro" id="IPR036514">
    <property type="entry name" value="SGNH_hydro_sf"/>
</dbReference>
<dbReference type="InterPro" id="IPR013830">
    <property type="entry name" value="SGNH_hydro"/>
</dbReference>
<organism evidence="2 3">
    <name type="scientific">Candidatus Caccousia avicola</name>
    <dbReference type="NCBI Taxonomy" id="2840721"/>
    <lineage>
        <taxon>Bacteria</taxon>
        <taxon>Bacillati</taxon>
        <taxon>Bacillota</taxon>
        <taxon>Clostridia</taxon>
        <taxon>Eubacteriales</taxon>
        <taxon>Oscillospiraceae</taxon>
        <taxon>Oscillospiraceae incertae sedis</taxon>
        <taxon>Candidatus Caccousia</taxon>
    </lineage>
</organism>
<name>A0A9D1ANW4_9FIRM</name>
<sequence>MKRIVCFGDSNTFGHNPVDGSRLPRDQRWTGILSDLLGEEYEIIEEGLCGRTTVRECPESPWVSGLPYLTPCVLSHQPFDLLILMLGTNDLQVPFQAIPLTVARGAEALVHQFLSLDWPPENRPKLLLVSPIHIGDVSVNPVFGPLFGYERASNYSRELAPYYKEIADRLGCEFFDAASVASPSPVDGLHMDPPEHEKLARALAEKVREICG</sequence>
<reference evidence="2" key="1">
    <citation type="submission" date="2020-10" db="EMBL/GenBank/DDBJ databases">
        <authorList>
            <person name="Gilroy R."/>
        </authorList>
    </citation>
    <scope>NUCLEOTIDE SEQUENCE</scope>
    <source>
        <strain evidence="2">ChiSxjej1B13-7958</strain>
    </source>
</reference>
<proteinExistence type="predicted"/>
<dbReference type="Gene3D" id="3.40.50.1110">
    <property type="entry name" value="SGNH hydrolase"/>
    <property type="match status" value="1"/>
</dbReference>
<dbReference type="AlphaFoldDB" id="A0A9D1ANW4"/>
<accession>A0A9D1ANW4</accession>
<dbReference type="Proteomes" id="UP000824242">
    <property type="component" value="Unassembled WGS sequence"/>
</dbReference>
<evidence type="ECO:0000313" key="2">
    <source>
        <dbReference type="EMBL" id="HIR46945.1"/>
    </source>
</evidence>
<protein>
    <recommendedName>
        <fullName evidence="1">SGNH hydrolase-type esterase domain-containing protein</fullName>
    </recommendedName>
</protein>
<gene>
    <name evidence="2" type="ORF">IAB89_04695</name>
</gene>
<dbReference type="SUPFAM" id="SSF52266">
    <property type="entry name" value="SGNH hydrolase"/>
    <property type="match status" value="1"/>
</dbReference>
<dbReference type="Pfam" id="PF13472">
    <property type="entry name" value="Lipase_GDSL_2"/>
    <property type="match status" value="1"/>
</dbReference>
<comment type="caution">
    <text evidence="2">The sequence shown here is derived from an EMBL/GenBank/DDBJ whole genome shotgun (WGS) entry which is preliminary data.</text>
</comment>
<feature type="domain" description="SGNH hydrolase-type esterase" evidence="1">
    <location>
        <begin position="6"/>
        <end position="187"/>
    </location>
</feature>
<evidence type="ECO:0000313" key="3">
    <source>
        <dbReference type="Proteomes" id="UP000824242"/>
    </source>
</evidence>
<reference evidence="2" key="2">
    <citation type="journal article" date="2021" name="PeerJ">
        <title>Extensive microbial diversity within the chicken gut microbiome revealed by metagenomics and culture.</title>
        <authorList>
            <person name="Gilroy R."/>
            <person name="Ravi A."/>
            <person name="Getino M."/>
            <person name="Pursley I."/>
            <person name="Horton D.L."/>
            <person name="Alikhan N.F."/>
            <person name="Baker D."/>
            <person name="Gharbi K."/>
            <person name="Hall N."/>
            <person name="Watson M."/>
            <person name="Adriaenssens E.M."/>
            <person name="Foster-Nyarko E."/>
            <person name="Jarju S."/>
            <person name="Secka A."/>
            <person name="Antonio M."/>
            <person name="Oren A."/>
            <person name="Chaudhuri R.R."/>
            <person name="La Ragione R."/>
            <person name="Hildebrand F."/>
            <person name="Pallen M.J."/>
        </authorList>
    </citation>
    <scope>NUCLEOTIDE SEQUENCE</scope>
    <source>
        <strain evidence="2">ChiSxjej1B13-7958</strain>
    </source>
</reference>